<keyword evidence="2 4" id="KW-0238">DNA-binding</keyword>
<dbReference type="PANTHER" id="PTHR30055">
    <property type="entry name" value="HTH-TYPE TRANSCRIPTIONAL REGULATOR RUTR"/>
    <property type="match status" value="1"/>
</dbReference>
<gene>
    <name evidence="6" type="ORF">GCM10022288_20830</name>
</gene>
<keyword evidence="1" id="KW-0805">Transcription regulation</keyword>
<dbReference type="RefSeq" id="WP_344776581.1">
    <property type="nucleotide sequence ID" value="NZ_BAABBX010000015.1"/>
</dbReference>
<proteinExistence type="predicted"/>
<evidence type="ECO:0000259" key="5">
    <source>
        <dbReference type="PROSITE" id="PS50977"/>
    </source>
</evidence>
<dbReference type="InterPro" id="IPR050109">
    <property type="entry name" value="HTH-type_TetR-like_transc_reg"/>
</dbReference>
<dbReference type="SUPFAM" id="SSF48498">
    <property type="entry name" value="Tetracyclin repressor-like, C-terminal domain"/>
    <property type="match status" value="1"/>
</dbReference>
<sequence>MLNRMADSYHHGSLKQQVMESAANAIARSGPDSLSLRQLARLAGVTHGAPAYHFGSRRGLFTALAVEGFAGLADALESPNQQGDFAEAAVEYVRFALARPGNYAVMFRADLLEETAELRTQRERAAAALETGLATLPEGALTVPFDVARRAAWSLVHGLASLAQAGALGDADPLALARAAARQLFPPTTTPRMVNA</sequence>
<dbReference type="InterPro" id="IPR009057">
    <property type="entry name" value="Homeodomain-like_sf"/>
</dbReference>
<feature type="domain" description="HTH tetR-type" evidence="5">
    <location>
        <begin position="12"/>
        <end position="72"/>
    </location>
</feature>
<evidence type="ECO:0000256" key="2">
    <source>
        <dbReference type="ARBA" id="ARBA00023125"/>
    </source>
</evidence>
<protein>
    <submittedName>
        <fullName evidence="6">TetR/AcrR family transcriptional regulator</fullName>
    </submittedName>
</protein>
<dbReference type="Gene3D" id="1.10.357.10">
    <property type="entry name" value="Tetracycline Repressor, domain 2"/>
    <property type="match status" value="1"/>
</dbReference>
<comment type="caution">
    <text evidence="6">The sequence shown here is derived from an EMBL/GenBank/DDBJ whole genome shotgun (WGS) entry which is preliminary data.</text>
</comment>
<reference evidence="7" key="1">
    <citation type="journal article" date="2019" name="Int. J. Syst. Evol. Microbiol.">
        <title>The Global Catalogue of Microorganisms (GCM) 10K type strain sequencing project: providing services to taxonomists for standard genome sequencing and annotation.</title>
        <authorList>
            <consortium name="The Broad Institute Genomics Platform"/>
            <consortium name="The Broad Institute Genome Sequencing Center for Infectious Disease"/>
            <person name="Wu L."/>
            <person name="Ma J."/>
        </authorList>
    </citation>
    <scope>NUCLEOTIDE SEQUENCE [LARGE SCALE GENOMIC DNA]</scope>
    <source>
        <strain evidence="7">JCM 17593</strain>
    </source>
</reference>
<evidence type="ECO:0000256" key="3">
    <source>
        <dbReference type="ARBA" id="ARBA00023163"/>
    </source>
</evidence>
<name>A0ABP8AUM0_9MICO</name>
<dbReference type="EMBL" id="BAABBX010000015">
    <property type="protein sequence ID" value="GAA4190863.1"/>
    <property type="molecule type" value="Genomic_DNA"/>
</dbReference>
<dbReference type="InterPro" id="IPR036271">
    <property type="entry name" value="Tet_transcr_reg_TetR-rel_C_sf"/>
</dbReference>
<dbReference type="Pfam" id="PF13305">
    <property type="entry name" value="TetR_C_33"/>
    <property type="match status" value="1"/>
</dbReference>
<dbReference type="Pfam" id="PF00440">
    <property type="entry name" value="TetR_N"/>
    <property type="match status" value="1"/>
</dbReference>
<evidence type="ECO:0000313" key="6">
    <source>
        <dbReference type="EMBL" id="GAA4190863.1"/>
    </source>
</evidence>
<dbReference type="PANTHER" id="PTHR30055:SF220">
    <property type="entry name" value="TETR-FAMILY REGULATORY PROTEIN"/>
    <property type="match status" value="1"/>
</dbReference>
<evidence type="ECO:0000256" key="1">
    <source>
        <dbReference type="ARBA" id="ARBA00023015"/>
    </source>
</evidence>
<dbReference type="Proteomes" id="UP001500213">
    <property type="component" value="Unassembled WGS sequence"/>
</dbReference>
<evidence type="ECO:0000256" key="4">
    <source>
        <dbReference type="PROSITE-ProRule" id="PRU00335"/>
    </source>
</evidence>
<dbReference type="InterPro" id="IPR025996">
    <property type="entry name" value="MT1864/Rv1816-like_C"/>
</dbReference>
<keyword evidence="3" id="KW-0804">Transcription</keyword>
<organism evidence="6 7">
    <name type="scientific">Gryllotalpicola kribbensis</name>
    <dbReference type="NCBI Taxonomy" id="993084"/>
    <lineage>
        <taxon>Bacteria</taxon>
        <taxon>Bacillati</taxon>
        <taxon>Actinomycetota</taxon>
        <taxon>Actinomycetes</taxon>
        <taxon>Micrococcales</taxon>
        <taxon>Microbacteriaceae</taxon>
        <taxon>Gryllotalpicola</taxon>
    </lineage>
</organism>
<accession>A0ABP8AUM0</accession>
<dbReference type="PROSITE" id="PS50977">
    <property type="entry name" value="HTH_TETR_2"/>
    <property type="match status" value="1"/>
</dbReference>
<dbReference type="InterPro" id="IPR001647">
    <property type="entry name" value="HTH_TetR"/>
</dbReference>
<keyword evidence="7" id="KW-1185">Reference proteome</keyword>
<evidence type="ECO:0000313" key="7">
    <source>
        <dbReference type="Proteomes" id="UP001500213"/>
    </source>
</evidence>
<feature type="DNA-binding region" description="H-T-H motif" evidence="4">
    <location>
        <begin position="35"/>
        <end position="54"/>
    </location>
</feature>
<dbReference type="SUPFAM" id="SSF46689">
    <property type="entry name" value="Homeodomain-like"/>
    <property type="match status" value="1"/>
</dbReference>